<dbReference type="GO" id="GO:0000035">
    <property type="term" value="F:acyl binding"/>
    <property type="evidence" value="ECO:0007669"/>
    <property type="project" value="TreeGrafter"/>
</dbReference>
<comment type="PTM">
    <text evidence="7">4'-phosphopantetheine is transferred from CoA to a specific serine of apo-ACP by AcpS. This modification is essential for activity because fatty acids are bound in thioester linkage to the sulfhydryl of the prosthetic group.</text>
</comment>
<keyword evidence="1 7" id="KW-0596">Phosphopantetheine</keyword>
<evidence type="ECO:0000256" key="1">
    <source>
        <dbReference type="ARBA" id="ARBA00022450"/>
    </source>
</evidence>
<reference evidence="9" key="2">
    <citation type="journal article" date="2021" name="PeerJ">
        <title>Extensive microbial diversity within the chicken gut microbiome revealed by metagenomics and culture.</title>
        <authorList>
            <person name="Gilroy R."/>
            <person name="Ravi A."/>
            <person name="Getino M."/>
            <person name="Pursley I."/>
            <person name="Horton D.L."/>
            <person name="Alikhan N.F."/>
            <person name="Baker D."/>
            <person name="Gharbi K."/>
            <person name="Hall N."/>
            <person name="Watson M."/>
            <person name="Adriaenssens E.M."/>
            <person name="Foster-Nyarko E."/>
            <person name="Jarju S."/>
            <person name="Secka A."/>
            <person name="Antonio M."/>
            <person name="Oren A."/>
            <person name="Chaudhuri R.R."/>
            <person name="La Ragione R."/>
            <person name="Hildebrand F."/>
            <person name="Pallen M.J."/>
        </authorList>
    </citation>
    <scope>NUCLEOTIDE SEQUENCE</scope>
    <source>
        <strain evidence="9">ChiSxjej2B14-8506</strain>
    </source>
</reference>
<dbReference type="PANTHER" id="PTHR20863:SF76">
    <property type="entry name" value="CARRIER DOMAIN-CONTAINING PROTEIN"/>
    <property type="match status" value="1"/>
</dbReference>
<evidence type="ECO:0000256" key="2">
    <source>
        <dbReference type="ARBA" id="ARBA00022516"/>
    </source>
</evidence>
<accession>A0A9D1LQB1</accession>
<evidence type="ECO:0000313" key="10">
    <source>
        <dbReference type="Proteomes" id="UP000824123"/>
    </source>
</evidence>
<proteinExistence type="inferred from homology"/>
<evidence type="ECO:0000259" key="8">
    <source>
        <dbReference type="PROSITE" id="PS50075"/>
    </source>
</evidence>
<evidence type="ECO:0000256" key="4">
    <source>
        <dbReference type="ARBA" id="ARBA00022832"/>
    </source>
</evidence>
<dbReference type="GO" id="GO:0005829">
    <property type="term" value="C:cytosol"/>
    <property type="evidence" value="ECO:0007669"/>
    <property type="project" value="TreeGrafter"/>
</dbReference>
<keyword evidence="7" id="KW-0963">Cytoplasm</keyword>
<dbReference type="EMBL" id="DVNK01000014">
    <property type="protein sequence ID" value="HIU46017.1"/>
    <property type="molecule type" value="Genomic_DNA"/>
</dbReference>
<evidence type="ECO:0000256" key="7">
    <source>
        <dbReference type="HAMAP-Rule" id="MF_01217"/>
    </source>
</evidence>
<organism evidence="9 10">
    <name type="scientific">Candidatus Fimadaptatus faecigallinarum</name>
    <dbReference type="NCBI Taxonomy" id="2840814"/>
    <lineage>
        <taxon>Bacteria</taxon>
        <taxon>Bacillati</taxon>
        <taxon>Bacillota</taxon>
        <taxon>Clostridia</taxon>
        <taxon>Eubacteriales</taxon>
        <taxon>Candidatus Fimadaptatus</taxon>
    </lineage>
</organism>
<evidence type="ECO:0000313" key="9">
    <source>
        <dbReference type="EMBL" id="HIU46017.1"/>
    </source>
</evidence>
<sequence length="80" mass="8875">MSEKQIFDKVAELIAVQMGISPDEITLKTRMLEDMKADSANVIMLVMDLENEFNISVDDDVLMGIKTVGDVVDCIKGLIK</sequence>
<comment type="caution">
    <text evidence="9">The sequence shown here is derived from an EMBL/GenBank/DDBJ whole genome shotgun (WGS) entry which is preliminary data.</text>
</comment>
<dbReference type="InterPro" id="IPR003231">
    <property type="entry name" value="ACP"/>
</dbReference>
<keyword evidence="4 7" id="KW-0276">Fatty acid metabolism</keyword>
<name>A0A9D1LQB1_9FIRM</name>
<dbReference type="Proteomes" id="UP000824123">
    <property type="component" value="Unassembled WGS sequence"/>
</dbReference>
<evidence type="ECO:0000256" key="5">
    <source>
        <dbReference type="ARBA" id="ARBA00023098"/>
    </source>
</evidence>
<dbReference type="GO" id="GO:0009245">
    <property type="term" value="P:lipid A biosynthetic process"/>
    <property type="evidence" value="ECO:0007669"/>
    <property type="project" value="TreeGrafter"/>
</dbReference>
<dbReference type="Pfam" id="PF00550">
    <property type="entry name" value="PP-binding"/>
    <property type="match status" value="1"/>
</dbReference>
<dbReference type="HAMAP" id="MF_01217">
    <property type="entry name" value="Acyl_carrier"/>
    <property type="match status" value="1"/>
</dbReference>
<dbReference type="PANTHER" id="PTHR20863">
    <property type="entry name" value="ACYL CARRIER PROTEIN"/>
    <property type="match status" value="1"/>
</dbReference>
<evidence type="ECO:0000256" key="3">
    <source>
        <dbReference type="ARBA" id="ARBA00022553"/>
    </source>
</evidence>
<comment type="function">
    <text evidence="7">Carrier of the growing fatty acid chain in fatty acid biosynthesis.</text>
</comment>
<dbReference type="GO" id="GO:0000036">
    <property type="term" value="F:acyl carrier activity"/>
    <property type="evidence" value="ECO:0007669"/>
    <property type="project" value="UniProtKB-UniRule"/>
</dbReference>
<gene>
    <name evidence="7" type="primary">acpP</name>
    <name evidence="9" type="ORF">IAC59_02000</name>
</gene>
<dbReference type="AlphaFoldDB" id="A0A9D1LQB1"/>
<keyword evidence="3 7" id="KW-0597">Phosphoprotein</keyword>
<keyword evidence="2 7" id="KW-0444">Lipid biosynthesis</keyword>
<keyword evidence="5 7" id="KW-0443">Lipid metabolism</keyword>
<dbReference type="NCBIfam" id="NF002150">
    <property type="entry name" value="PRK00982.1-4"/>
    <property type="match status" value="1"/>
</dbReference>
<keyword evidence="6 7" id="KW-0275">Fatty acid biosynthesis</keyword>
<reference evidence="9" key="1">
    <citation type="submission" date="2020-10" db="EMBL/GenBank/DDBJ databases">
        <authorList>
            <person name="Gilroy R."/>
        </authorList>
    </citation>
    <scope>NUCLEOTIDE SEQUENCE</scope>
    <source>
        <strain evidence="9">ChiSxjej2B14-8506</strain>
    </source>
</reference>
<dbReference type="InterPro" id="IPR036736">
    <property type="entry name" value="ACP-like_sf"/>
</dbReference>
<dbReference type="GO" id="GO:0016020">
    <property type="term" value="C:membrane"/>
    <property type="evidence" value="ECO:0007669"/>
    <property type="project" value="GOC"/>
</dbReference>
<dbReference type="InterPro" id="IPR009081">
    <property type="entry name" value="PP-bd_ACP"/>
</dbReference>
<dbReference type="PROSITE" id="PS50075">
    <property type="entry name" value="CARRIER"/>
    <property type="match status" value="1"/>
</dbReference>
<dbReference type="SUPFAM" id="SSF47336">
    <property type="entry name" value="ACP-like"/>
    <property type="match status" value="1"/>
</dbReference>
<evidence type="ECO:0000256" key="6">
    <source>
        <dbReference type="ARBA" id="ARBA00023160"/>
    </source>
</evidence>
<comment type="similarity">
    <text evidence="7">Belongs to the acyl carrier protein (ACP) family.</text>
</comment>
<protein>
    <recommendedName>
        <fullName evidence="7">Acyl carrier protein</fullName>
        <shortName evidence="7">ACP</shortName>
    </recommendedName>
</protein>
<comment type="pathway">
    <text evidence="7">Lipid metabolism; fatty acid biosynthesis.</text>
</comment>
<feature type="modified residue" description="O-(pantetheine 4'-phosphoryl)serine" evidence="7">
    <location>
        <position position="39"/>
    </location>
</feature>
<feature type="domain" description="Carrier" evidence="8">
    <location>
        <begin position="4"/>
        <end position="79"/>
    </location>
</feature>
<dbReference type="Gene3D" id="1.10.1200.10">
    <property type="entry name" value="ACP-like"/>
    <property type="match status" value="1"/>
</dbReference>
<comment type="subcellular location">
    <subcellularLocation>
        <location evidence="7">Cytoplasm</location>
    </subcellularLocation>
</comment>